<protein>
    <submittedName>
        <fullName evidence="1">Uncharacterized protein</fullName>
    </submittedName>
</protein>
<dbReference type="AlphaFoldDB" id="X0X6G7"/>
<organism evidence="1">
    <name type="scientific">marine sediment metagenome</name>
    <dbReference type="NCBI Taxonomy" id="412755"/>
    <lineage>
        <taxon>unclassified sequences</taxon>
        <taxon>metagenomes</taxon>
        <taxon>ecological metagenomes</taxon>
    </lineage>
</organism>
<dbReference type="EMBL" id="BARS01043960">
    <property type="protein sequence ID" value="GAG30962.1"/>
    <property type="molecule type" value="Genomic_DNA"/>
</dbReference>
<gene>
    <name evidence="1" type="ORF">S01H1_66479</name>
</gene>
<proteinExistence type="predicted"/>
<sequence length="138" mass="15544">MAFVRQNTSNATFMAWGVPKGENSYTVKEKETIEVIVTDIRENDTYKQIFELKSKATPKTLTMLGNTALLRLTGYSADNVAKADIDPTKIYTVQVGDKLQITYKGKVKTKKGQLAYTFDVAVDDTSESYQKFLKARKK</sequence>
<accession>X0X6G7</accession>
<comment type="caution">
    <text evidence="1">The sequence shown here is derived from an EMBL/GenBank/DDBJ whole genome shotgun (WGS) entry which is preliminary data.</text>
</comment>
<evidence type="ECO:0000313" key="1">
    <source>
        <dbReference type="EMBL" id="GAG30962.1"/>
    </source>
</evidence>
<name>X0X6G7_9ZZZZ</name>
<reference evidence="1" key="1">
    <citation type="journal article" date="2014" name="Front. Microbiol.">
        <title>High frequency of phylogenetically diverse reductive dehalogenase-homologous genes in deep subseafloor sedimentary metagenomes.</title>
        <authorList>
            <person name="Kawai M."/>
            <person name="Futagami T."/>
            <person name="Toyoda A."/>
            <person name="Takaki Y."/>
            <person name="Nishi S."/>
            <person name="Hori S."/>
            <person name="Arai W."/>
            <person name="Tsubouchi T."/>
            <person name="Morono Y."/>
            <person name="Uchiyama I."/>
            <person name="Ito T."/>
            <person name="Fujiyama A."/>
            <person name="Inagaki F."/>
            <person name="Takami H."/>
        </authorList>
    </citation>
    <scope>NUCLEOTIDE SEQUENCE</scope>
    <source>
        <strain evidence="1">Expedition CK06-06</strain>
    </source>
</reference>